<evidence type="ECO:0000256" key="1">
    <source>
        <dbReference type="ARBA" id="ARBA00004141"/>
    </source>
</evidence>
<comment type="caution">
    <text evidence="22">The sequence shown here is derived from an EMBL/GenBank/DDBJ whole genome shotgun (WGS) entry which is preliminary data.</text>
</comment>
<dbReference type="SUPFAM" id="SSF81338">
    <property type="entry name" value="Aquaporin-like"/>
    <property type="match status" value="1"/>
</dbReference>
<comment type="similarity">
    <text evidence="14">Belongs to the MIP/aquaporin (TC 1.A.8) family. PIP (TC 1.A.8.11) subfamily.</text>
</comment>
<dbReference type="SUPFAM" id="SSF51735">
    <property type="entry name" value="NAD(P)-binding Rossmann-fold domains"/>
    <property type="match status" value="1"/>
</dbReference>
<dbReference type="CDD" id="cd05301">
    <property type="entry name" value="GDH"/>
    <property type="match status" value="1"/>
</dbReference>
<feature type="transmembrane region" description="Helical" evidence="18">
    <location>
        <begin position="962"/>
        <end position="984"/>
    </location>
</feature>
<dbReference type="PROSITE" id="PS00221">
    <property type="entry name" value="MIP"/>
    <property type="match status" value="1"/>
</dbReference>
<dbReference type="FunFam" id="1.20.1080.10:FF:000001">
    <property type="entry name" value="Probable aquaporin PIP1-2"/>
    <property type="match status" value="1"/>
</dbReference>
<comment type="similarity">
    <text evidence="3">Belongs to the D-isomer specific 2-hydroxyacid dehydrogenase family.</text>
</comment>
<feature type="transmembrane region" description="Helical" evidence="18">
    <location>
        <begin position="714"/>
        <end position="735"/>
    </location>
</feature>
<dbReference type="InterPro" id="IPR006140">
    <property type="entry name" value="D-isomer_DH_NAD-bd"/>
</dbReference>
<dbReference type="SUPFAM" id="SSF52283">
    <property type="entry name" value="Formate/glycerate dehydrogenase catalytic domain-like"/>
    <property type="match status" value="1"/>
</dbReference>
<evidence type="ECO:0000313" key="22">
    <source>
        <dbReference type="EMBL" id="KAK4754797.1"/>
    </source>
</evidence>
<evidence type="ECO:0000256" key="11">
    <source>
        <dbReference type="ARBA" id="ARBA00023136"/>
    </source>
</evidence>
<dbReference type="GO" id="GO:0008465">
    <property type="term" value="F:hydroxypyruvate reductase (NADH) activity"/>
    <property type="evidence" value="ECO:0007669"/>
    <property type="project" value="UniProtKB-EC"/>
</dbReference>
<evidence type="ECO:0000256" key="15">
    <source>
        <dbReference type="ARBA" id="ARBA00052847"/>
    </source>
</evidence>
<feature type="transmembrane region" description="Helical" evidence="18">
    <location>
        <begin position="504"/>
        <end position="521"/>
    </location>
</feature>
<feature type="transmembrane region" description="Helical" evidence="18">
    <location>
        <begin position="816"/>
        <end position="836"/>
    </location>
</feature>
<dbReference type="PANTHER" id="PTHR31061:SF28">
    <property type="entry name" value="HEPARAN-ALPHA-GLUCOSAMINIDE N-ACETYLTRANSFERASE-LIKE"/>
    <property type="match status" value="1"/>
</dbReference>
<keyword evidence="6 18" id="KW-0812">Transmembrane</keyword>
<comment type="subcellular location">
    <subcellularLocation>
        <location evidence="1">Membrane</location>
        <topology evidence="1">Multi-pass membrane protein</topology>
    </subcellularLocation>
    <subcellularLocation>
        <location evidence="2">Peroxisome</location>
    </subcellularLocation>
</comment>
<dbReference type="Pfam" id="PF02826">
    <property type="entry name" value="2-Hacid_dh_C"/>
    <property type="match status" value="1"/>
</dbReference>
<dbReference type="Gene3D" id="1.20.1080.10">
    <property type="entry name" value="Glycerol uptake facilitator protein"/>
    <property type="match status" value="1"/>
</dbReference>
<feature type="transmembrane region" description="Helical" evidence="18">
    <location>
        <begin position="573"/>
        <end position="593"/>
    </location>
</feature>
<dbReference type="GO" id="GO:0016020">
    <property type="term" value="C:membrane"/>
    <property type="evidence" value="ECO:0007669"/>
    <property type="project" value="UniProtKB-SubCell"/>
</dbReference>
<evidence type="ECO:0000256" key="18">
    <source>
        <dbReference type="SAM" id="Phobius"/>
    </source>
</evidence>
<dbReference type="GO" id="GO:0009854">
    <property type="term" value="P:oxidative photosynthetic carbon pathway"/>
    <property type="evidence" value="ECO:0007669"/>
    <property type="project" value="UniProtKB-KW"/>
</dbReference>
<evidence type="ECO:0000256" key="6">
    <source>
        <dbReference type="ARBA" id="ARBA00022692"/>
    </source>
</evidence>
<feature type="domain" description="D-isomer specific 2-hydroxyacid dehydrogenase catalytic" evidence="19">
    <location>
        <begin position="35"/>
        <end position="346"/>
    </location>
</feature>
<evidence type="ECO:0000256" key="8">
    <source>
        <dbReference type="ARBA" id="ARBA00022990"/>
    </source>
</evidence>
<dbReference type="InterPro" id="IPR029752">
    <property type="entry name" value="D-isomer_DH_CS1"/>
</dbReference>
<evidence type="ECO:0000256" key="7">
    <source>
        <dbReference type="ARBA" id="ARBA00022989"/>
    </source>
</evidence>
<comment type="pathway">
    <text evidence="16">Photosynthesis; photorespiration; 3-phospho-D-glycerate from glycine: step 3/4.</text>
</comment>
<keyword evidence="13" id="KW-0601">Photorespiration</keyword>
<keyword evidence="9" id="KW-0560">Oxidoreductase</keyword>
<keyword evidence="4" id="KW-0813">Transport</keyword>
<evidence type="ECO:0000256" key="17">
    <source>
        <dbReference type="ARBA" id="ARBA00066607"/>
    </source>
</evidence>
<feature type="transmembrane region" description="Helical" evidence="18">
    <location>
        <begin position="884"/>
        <end position="907"/>
    </location>
</feature>
<dbReference type="InterPro" id="IPR000425">
    <property type="entry name" value="MIP"/>
</dbReference>
<evidence type="ECO:0000259" key="21">
    <source>
        <dbReference type="Pfam" id="PF07786"/>
    </source>
</evidence>
<dbReference type="PANTHER" id="PTHR31061">
    <property type="entry name" value="LD22376P"/>
    <property type="match status" value="1"/>
</dbReference>
<comment type="catalytic activity">
    <reaction evidence="15">
        <text>(R)-glycerate + NAD(+) = 3-hydroxypyruvate + NADH + H(+)</text>
        <dbReference type="Rhea" id="RHEA:17905"/>
        <dbReference type="ChEBI" id="CHEBI:15378"/>
        <dbReference type="ChEBI" id="CHEBI:16659"/>
        <dbReference type="ChEBI" id="CHEBI:17180"/>
        <dbReference type="ChEBI" id="CHEBI:57540"/>
        <dbReference type="ChEBI" id="CHEBI:57945"/>
        <dbReference type="EC" id="1.1.1.29"/>
    </reaction>
</comment>
<keyword evidence="10" id="KW-0520">NAD</keyword>
<gene>
    <name evidence="22" type="ORF">SAY87_008554</name>
</gene>
<dbReference type="InterPro" id="IPR023271">
    <property type="entry name" value="Aquaporin-like"/>
</dbReference>
<feature type="transmembrane region" description="Helical" evidence="18">
    <location>
        <begin position="747"/>
        <end position="768"/>
    </location>
</feature>
<keyword evidence="12" id="KW-0576">Peroxisome</keyword>
<dbReference type="Pfam" id="PF00389">
    <property type="entry name" value="2-Hacid_dh"/>
    <property type="match status" value="1"/>
</dbReference>
<dbReference type="Proteomes" id="UP001345219">
    <property type="component" value="Chromosome 8"/>
</dbReference>
<proteinExistence type="inferred from homology"/>
<dbReference type="PRINTS" id="PR00783">
    <property type="entry name" value="MINTRINSICP"/>
</dbReference>
<dbReference type="EC" id="1.1.1.29" evidence="17"/>
<feature type="transmembrane region" description="Helical" evidence="18">
    <location>
        <begin position="1090"/>
        <end position="1111"/>
    </location>
</feature>
<feature type="transmembrane region" description="Helical" evidence="18">
    <location>
        <begin position="919"/>
        <end position="942"/>
    </location>
</feature>
<dbReference type="FunFam" id="3.40.50.720:FF:000207">
    <property type="entry name" value="Glycerate dehydrogenase HPR, peroxisomal"/>
    <property type="match status" value="1"/>
</dbReference>
<keyword evidence="7 18" id="KW-1133">Transmembrane helix</keyword>
<keyword evidence="8" id="KW-0007">Acetylation</keyword>
<dbReference type="InterPro" id="IPR006139">
    <property type="entry name" value="D-isomer_2_OHA_DH_cat_dom"/>
</dbReference>
<evidence type="ECO:0000256" key="13">
    <source>
        <dbReference type="ARBA" id="ARBA00023238"/>
    </source>
</evidence>
<keyword evidence="5" id="KW-0323">Glycolate pathway</keyword>
<dbReference type="InterPro" id="IPR022357">
    <property type="entry name" value="MIP_CS"/>
</dbReference>
<dbReference type="Gene3D" id="3.40.50.720">
    <property type="entry name" value="NAD(P)-binding Rossmann-like Domain"/>
    <property type="match status" value="2"/>
</dbReference>
<dbReference type="PROSITE" id="PS00065">
    <property type="entry name" value="D_2_HYDROXYACID_DH_1"/>
    <property type="match status" value="1"/>
</dbReference>
<evidence type="ECO:0000256" key="16">
    <source>
        <dbReference type="ARBA" id="ARBA00060654"/>
    </source>
</evidence>
<evidence type="ECO:0000256" key="2">
    <source>
        <dbReference type="ARBA" id="ARBA00004275"/>
    </source>
</evidence>
<dbReference type="EMBL" id="JAXIOK010000014">
    <property type="protein sequence ID" value="KAK4754797.1"/>
    <property type="molecule type" value="Genomic_DNA"/>
</dbReference>
<dbReference type="InterPro" id="IPR012429">
    <property type="entry name" value="HGSNAT_cat"/>
</dbReference>
<feature type="transmembrane region" description="Helical" evidence="18">
    <location>
        <begin position="1043"/>
        <end position="1063"/>
    </location>
</feature>
<dbReference type="GO" id="GO:0005777">
    <property type="term" value="C:peroxisome"/>
    <property type="evidence" value="ECO:0007669"/>
    <property type="project" value="UniProtKB-SubCell"/>
</dbReference>
<feature type="transmembrane region" description="Helical" evidence="18">
    <location>
        <begin position="469"/>
        <end position="492"/>
    </location>
</feature>
<feature type="domain" description="D-isomer specific 2-hydroxyacid dehydrogenase NAD-binding" evidence="20">
    <location>
        <begin position="130"/>
        <end position="322"/>
    </location>
</feature>
<dbReference type="GO" id="GO:0051287">
    <property type="term" value="F:NAD binding"/>
    <property type="evidence" value="ECO:0007669"/>
    <property type="project" value="InterPro"/>
</dbReference>
<dbReference type="InterPro" id="IPR036291">
    <property type="entry name" value="NAD(P)-bd_dom_sf"/>
</dbReference>
<feature type="transmembrane region" description="Helical" evidence="18">
    <location>
        <begin position="541"/>
        <end position="561"/>
    </location>
</feature>
<name>A0AAN7JXD7_9MYRT</name>
<evidence type="ECO:0000256" key="4">
    <source>
        <dbReference type="ARBA" id="ARBA00022448"/>
    </source>
</evidence>
<keyword evidence="23" id="KW-1185">Reference proteome</keyword>
<organism evidence="22 23">
    <name type="scientific">Trapa incisa</name>
    <dbReference type="NCBI Taxonomy" id="236973"/>
    <lineage>
        <taxon>Eukaryota</taxon>
        <taxon>Viridiplantae</taxon>
        <taxon>Streptophyta</taxon>
        <taxon>Embryophyta</taxon>
        <taxon>Tracheophyta</taxon>
        <taxon>Spermatophyta</taxon>
        <taxon>Magnoliopsida</taxon>
        <taxon>eudicotyledons</taxon>
        <taxon>Gunneridae</taxon>
        <taxon>Pentapetalae</taxon>
        <taxon>rosids</taxon>
        <taxon>malvids</taxon>
        <taxon>Myrtales</taxon>
        <taxon>Lythraceae</taxon>
        <taxon>Trapa</taxon>
    </lineage>
</organism>
<dbReference type="AlphaFoldDB" id="A0AAN7JXD7"/>
<dbReference type="GO" id="GO:0015267">
    <property type="term" value="F:channel activity"/>
    <property type="evidence" value="ECO:0007669"/>
    <property type="project" value="InterPro"/>
</dbReference>
<evidence type="ECO:0000313" key="23">
    <source>
        <dbReference type="Proteomes" id="UP001345219"/>
    </source>
</evidence>
<evidence type="ECO:0000256" key="12">
    <source>
        <dbReference type="ARBA" id="ARBA00023140"/>
    </source>
</evidence>
<sequence length="1128" mass="123148">MAKPVSIEVWNPTGKYRVVSTKPMPGTRWINLLIEQDCRVEICTQKKTILSVDDIIALIGDHCDGVIGQLTEDWGETLFSALSRAGGKAFSNMAVGYNNVDVNAANKYGVAVGNTPGVLTETTAELAASLSVAAARRIVEADEFMRAGLYDGWLPHLFVGNLLKGQTVGVIGAGRIGSAYARMMVEGFKMNLIYYDLYQATRLEKFVTAYGAFLKANGEQPVTWKRASSMDEVLREADVISLHPVLDKTTYHLINKESLATMKKEAILVNCSRGPVVDEVALVAHLKENPMFRVGLDVFEDEPFMKPGLSDMKNAIVVPHIASASKWTREGMATLAALNVLGKIKGYPIWSDPNRVEPFLNENAPPPAACPSIVNAKALVKCRSQIHIRFSTDLPVDPFFGCPLKYSHLSSLPTSSFGLSFPSLSADLSTLPEIPPSARECMADYLSLPDVEDPPATVRKSSRIASIDVFRGLCVFLMMVVDYVGQVFTGIAHSPWNGLRLADFVMPFFLFIAGVSLALVYKKVTNRVEATHKSALRAVKLFFLGVLLQGGYFHGINSLTYGVDIERIRWFGILQRISIGYLIAALCEIWLTRRTHSEVAVLKSYHWHWFLATFLSVVYLCLLYGLYVPDWQFEALSSAEATSSTLYTVECSSRGDLGPACNSAGMIDRHVVGIGHLYMKPVYRNLKVCNMSTSGLFDQNSPSWCHAPFDPEGILSSLTAAVTCVIGLQYGHILTNVEDPWGRLHGWLLLSVLQLILGVFLAIAGIPVNKSLYSVSYMLITTSSAGFLLCALYLLVDIQGFKRSTAVLGWMGKHSLCIFVFVSSNLAITVIQGFYWRSPSDNLVTARDMSKEVTEEGQSHHRKDYVDPPPAPLLDMADLKLWSFYRALIAEFIATLLFLYVTIATVIGHQKQTDACAGVGILGIAWAFGGMIFILVYCTAGISGGHINPAVTFGLFLARKVSLIRAVAYMVAQCLGAICGVGLVKAFMKHPFNSHGGGANKVVHGYSKGTALGAEIIGTFVLVYTVFSATDPKRSARDSHVPVLAPLPIGFAVFVVHLATIPITGTGINPARSFGAAVIINDEKVWDHQWIFWVGPFVGALAAAAYHQYILRAAAIKALGSFRSNPTN</sequence>
<accession>A0AAN7JXD7</accession>
<reference evidence="22 23" key="1">
    <citation type="journal article" date="2023" name="Hortic Res">
        <title>Pangenome of water caltrop reveals structural variations and asymmetric subgenome divergence after allopolyploidization.</title>
        <authorList>
            <person name="Zhang X."/>
            <person name="Chen Y."/>
            <person name="Wang L."/>
            <person name="Yuan Y."/>
            <person name="Fang M."/>
            <person name="Shi L."/>
            <person name="Lu R."/>
            <person name="Comes H.P."/>
            <person name="Ma Y."/>
            <person name="Chen Y."/>
            <person name="Huang G."/>
            <person name="Zhou Y."/>
            <person name="Zheng Z."/>
            <person name="Qiu Y."/>
        </authorList>
    </citation>
    <scope>NUCLEOTIDE SEQUENCE [LARGE SCALE GENOMIC DNA]</scope>
    <source>
        <tissue evidence="22">Roots</tissue>
    </source>
</reference>
<dbReference type="CDD" id="cd00333">
    <property type="entry name" value="MIP"/>
    <property type="match status" value="1"/>
</dbReference>
<dbReference type="Pfam" id="PF07786">
    <property type="entry name" value="HGSNAT_cat"/>
    <property type="match status" value="1"/>
</dbReference>
<protein>
    <recommendedName>
        <fullName evidence="17">glycerate dehydrogenase</fullName>
        <ecNumber evidence="17">1.1.1.29</ecNumber>
    </recommendedName>
</protein>
<evidence type="ECO:0000259" key="20">
    <source>
        <dbReference type="Pfam" id="PF02826"/>
    </source>
</evidence>
<evidence type="ECO:0000256" key="5">
    <source>
        <dbReference type="ARBA" id="ARBA00022594"/>
    </source>
</evidence>
<keyword evidence="11 18" id="KW-0472">Membrane</keyword>
<evidence type="ECO:0000259" key="19">
    <source>
        <dbReference type="Pfam" id="PF00389"/>
    </source>
</evidence>
<dbReference type="NCBIfam" id="TIGR00861">
    <property type="entry name" value="MIP"/>
    <property type="match status" value="1"/>
</dbReference>
<evidence type="ECO:0000256" key="14">
    <source>
        <dbReference type="ARBA" id="ARBA00038497"/>
    </source>
</evidence>
<feature type="transmembrane region" description="Helical" evidence="18">
    <location>
        <begin position="605"/>
        <end position="627"/>
    </location>
</feature>
<evidence type="ECO:0000256" key="9">
    <source>
        <dbReference type="ARBA" id="ARBA00023002"/>
    </source>
</evidence>
<feature type="transmembrane region" description="Helical" evidence="18">
    <location>
        <begin position="774"/>
        <end position="796"/>
    </location>
</feature>
<evidence type="ECO:0000256" key="3">
    <source>
        <dbReference type="ARBA" id="ARBA00005854"/>
    </source>
</evidence>
<feature type="domain" description="Heparan-alpha-glucosaminide N-acetyltransferase catalytic" evidence="21">
    <location>
        <begin position="463"/>
        <end position="588"/>
    </location>
</feature>
<evidence type="ECO:0000256" key="10">
    <source>
        <dbReference type="ARBA" id="ARBA00023027"/>
    </source>
</evidence>
<dbReference type="Pfam" id="PF00230">
    <property type="entry name" value="MIP"/>
    <property type="match status" value="1"/>
</dbReference>